<dbReference type="EMBL" id="FWWY01000001">
    <property type="protein sequence ID" value="SMC06314.1"/>
    <property type="molecule type" value="Genomic_DNA"/>
</dbReference>
<feature type="transmembrane region" description="Helical" evidence="2">
    <location>
        <begin position="20"/>
        <end position="42"/>
    </location>
</feature>
<gene>
    <name evidence="4" type="ORF">SAMN00768000_2751</name>
</gene>
<dbReference type="InterPro" id="IPR050922">
    <property type="entry name" value="LytR/CpsA/Psr_CW_biosynth"/>
</dbReference>
<organism evidence="4 5">
    <name type="scientific">Sulfobacillus thermosulfidooxidans (strain DSM 9293 / VKM B-1269 / AT-1)</name>
    <dbReference type="NCBI Taxonomy" id="929705"/>
    <lineage>
        <taxon>Bacteria</taxon>
        <taxon>Bacillati</taxon>
        <taxon>Bacillota</taxon>
        <taxon>Clostridia</taxon>
        <taxon>Eubacteriales</taxon>
        <taxon>Clostridiales Family XVII. Incertae Sedis</taxon>
        <taxon>Sulfobacillus</taxon>
    </lineage>
</organism>
<dbReference type="InterPro" id="IPR004474">
    <property type="entry name" value="LytR_CpsA_psr"/>
</dbReference>
<dbReference type="AlphaFoldDB" id="A0A1W1WJ18"/>
<reference evidence="5" key="1">
    <citation type="submission" date="2017-04" db="EMBL/GenBank/DDBJ databases">
        <authorList>
            <person name="Varghese N."/>
            <person name="Submissions S."/>
        </authorList>
    </citation>
    <scope>NUCLEOTIDE SEQUENCE [LARGE SCALE GENOMIC DNA]</scope>
    <source>
        <strain evidence="5">DSM 9293</strain>
    </source>
</reference>
<sequence length="429" mass="48084">MVSMKRSDLTKKTRRKRGRFLAWFLGIILILGMAGYGVYQYYANPKNLLLTPKVIHYNQASGNPAFDHRITFLLMGSSLATVNNQVIKNGRVRDRADTIILVSFDPQTKKIGVLSIPRDTRVFIPGIGKTKIAEATYFGGVPEMIRVIQNTFHVPIDYYAYMSMFQFEKVINDMGGLTVNVPQNEVYEANGDPLGINLKKGIHHLNGKQVLEFARFRETQMGDIGRIQQQQQLLRDMAQQMLKPQNIIHWPKIAHDVIQALSYTNLSVNQLIALGLAAQHVPLHTVRFATVPGYGSTYMDPYMHQQLSYWTYDPHLTNILIQDVLLASPLTKAQKKSLKIFVASGTSTLAPAEELAHLLTAQGYSVVGIGWANHHNHHRTVILNTTGDKWLGSRLAFLTGPSVSSFTAYHTTPWDVKITVGSDFSPPKS</sequence>
<dbReference type="Gene3D" id="3.40.630.190">
    <property type="entry name" value="LCP protein"/>
    <property type="match status" value="1"/>
</dbReference>
<keyword evidence="2" id="KW-0812">Transmembrane</keyword>
<keyword evidence="2" id="KW-1133">Transmembrane helix</keyword>
<protein>
    <submittedName>
        <fullName evidence="4">Transcriptional attenuator, LytR family</fullName>
    </submittedName>
</protein>
<dbReference type="PANTHER" id="PTHR33392:SF6">
    <property type="entry name" value="POLYISOPRENYL-TEICHOIC ACID--PEPTIDOGLYCAN TEICHOIC ACID TRANSFERASE TAGU"/>
    <property type="match status" value="1"/>
</dbReference>
<dbReference type="PANTHER" id="PTHR33392">
    <property type="entry name" value="POLYISOPRENYL-TEICHOIC ACID--PEPTIDOGLYCAN TEICHOIC ACID TRANSFERASE TAGU"/>
    <property type="match status" value="1"/>
</dbReference>
<name>A0A1W1WJ18_SULTA</name>
<evidence type="ECO:0000256" key="2">
    <source>
        <dbReference type="SAM" id="Phobius"/>
    </source>
</evidence>
<accession>A0A1W1WJ18</accession>
<dbReference type="STRING" id="28034.BFX07_11445"/>
<evidence type="ECO:0000313" key="4">
    <source>
        <dbReference type="EMBL" id="SMC06314.1"/>
    </source>
</evidence>
<keyword evidence="5" id="KW-1185">Reference proteome</keyword>
<proteinExistence type="inferred from homology"/>
<evidence type="ECO:0000256" key="1">
    <source>
        <dbReference type="ARBA" id="ARBA00006068"/>
    </source>
</evidence>
<comment type="similarity">
    <text evidence="1">Belongs to the LytR/CpsA/Psr (LCP) family.</text>
</comment>
<evidence type="ECO:0000259" key="3">
    <source>
        <dbReference type="Pfam" id="PF03816"/>
    </source>
</evidence>
<dbReference type="Pfam" id="PF03816">
    <property type="entry name" value="LytR_cpsA_psr"/>
    <property type="match status" value="1"/>
</dbReference>
<evidence type="ECO:0000313" key="5">
    <source>
        <dbReference type="Proteomes" id="UP000192660"/>
    </source>
</evidence>
<dbReference type="NCBIfam" id="TIGR00350">
    <property type="entry name" value="lytR_cpsA_psr"/>
    <property type="match status" value="1"/>
</dbReference>
<keyword evidence="2" id="KW-0472">Membrane</keyword>
<feature type="domain" description="Cell envelope-related transcriptional attenuator" evidence="3">
    <location>
        <begin position="95"/>
        <end position="242"/>
    </location>
</feature>
<dbReference type="Proteomes" id="UP000192660">
    <property type="component" value="Unassembled WGS sequence"/>
</dbReference>